<evidence type="ECO:0000313" key="2">
    <source>
        <dbReference type="Proteomes" id="UP000184420"/>
    </source>
</evidence>
<proteinExistence type="predicted"/>
<gene>
    <name evidence="1" type="ORF">SAMN05444266_101608</name>
</gene>
<sequence>MVMDYYSFLTAYCNCTGVQVTEKEAAGYYDYFEKYCVCQGCIHILPMMTTEDQEPNSYPVNVLNIHLDVIGKANNKIEYINIWNQDLQNQQVGQLSGAAGPFSFVLLAIDCENLINAVHGNPVDTYIRLFEHRFENLFE</sequence>
<dbReference type="AlphaFoldDB" id="A0A1M6WFR1"/>
<reference evidence="1 2" key="1">
    <citation type="submission" date="2016-11" db="EMBL/GenBank/DDBJ databases">
        <authorList>
            <person name="Jaros S."/>
            <person name="Januszkiewicz K."/>
            <person name="Wedrychowicz H."/>
        </authorList>
    </citation>
    <scope>NUCLEOTIDE SEQUENCE [LARGE SCALE GENOMIC DNA]</scope>
    <source>
        <strain evidence="1 2">DSM 27406</strain>
    </source>
</reference>
<evidence type="ECO:0000313" key="1">
    <source>
        <dbReference type="EMBL" id="SHK92518.1"/>
    </source>
</evidence>
<accession>A0A1M6WFR1</accession>
<name>A0A1M6WFR1_9BACT</name>
<protein>
    <submittedName>
        <fullName evidence="1">Uncharacterized protein</fullName>
    </submittedName>
</protein>
<dbReference type="STRING" id="1419482.SAMN05444266_101608"/>
<keyword evidence="2" id="KW-1185">Reference proteome</keyword>
<organism evidence="1 2">
    <name type="scientific">Chitinophaga jiangningensis</name>
    <dbReference type="NCBI Taxonomy" id="1419482"/>
    <lineage>
        <taxon>Bacteria</taxon>
        <taxon>Pseudomonadati</taxon>
        <taxon>Bacteroidota</taxon>
        <taxon>Chitinophagia</taxon>
        <taxon>Chitinophagales</taxon>
        <taxon>Chitinophagaceae</taxon>
        <taxon>Chitinophaga</taxon>
    </lineage>
</organism>
<dbReference type="Proteomes" id="UP000184420">
    <property type="component" value="Unassembled WGS sequence"/>
</dbReference>
<dbReference type="EMBL" id="FRBL01000001">
    <property type="protein sequence ID" value="SHK92518.1"/>
    <property type="molecule type" value="Genomic_DNA"/>
</dbReference>